<organism evidence="1 2">
    <name type="scientific">Candidatus Accumulibacter vicinus</name>
    <dbReference type="NCBI Taxonomy" id="2954382"/>
    <lineage>
        <taxon>Bacteria</taxon>
        <taxon>Pseudomonadati</taxon>
        <taxon>Pseudomonadota</taxon>
        <taxon>Betaproteobacteria</taxon>
        <taxon>Candidatus Accumulibacter</taxon>
    </lineage>
</organism>
<reference evidence="1 2" key="1">
    <citation type="submission" date="2014-07" db="EMBL/GenBank/DDBJ databases">
        <title>Expanding our view of genomic diversity in Candidatus Accumulibacter clades.</title>
        <authorList>
            <person name="Skennerton C.T."/>
            <person name="Barr J.J."/>
            <person name="Slater F.R."/>
            <person name="Bond P.L."/>
            <person name="Tyson G.W."/>
        </authorList>
    </citation>
    <scope>NUCLEOTIDE SEQUENCE [LARGE SCALE GENOMIC DNA]</scope>
    <source>
        <strain evidence="2">SK-01</strain>
    </source>
</reference>
<name>A0A084Y055_9PROT</name>
<protein>
    <submittedName>
        <fullName evidence="1">Uncharacterized protein</fullName>
    </submittedName>
</protein>
<dbReference type="AlphaFoldDB" id="A0A084Y055"/>
<dbReference type="Proteomes" id="UP000019812">
    <property type="component" value="Unassembled WGS sequence"/>
</dbReference>
<dbReference type="EMBL" id="JDSS02000022">
    <property type="protein sequence ID" value="KFB68099.1"/>
    <property type="molecule type" value="Genomic_DNA"/>
</dbReference>
<sequence>MLRSACSNLHTLSVLINEKGRFAALFVSNCKKTVRLPELTVMTLQGTPDHESHDRFPLPRPLPHKWGGEIRESLTRLSH</sequence>
<evidence type="ECO:0000313" key="1">
    <source>
        <dbReference type="EMBL" id="KFB68099.1"/>
    </source>
</evidence>
<dbReference type="STRING" id="1457154.CAPSK01_002309"/>
<comment type="caution">
    <text evidence="1">The sequence shown here is derived from an EMBL/GenBank/DDBJ whole genome shotgun (WGS) entry which is preliminary data.</text>
</comment>
<evidence type="ECO:0000313" key="2">
    <source>
        <dbReference type="Proteomes" id="UP000019812"/>
    </source>
</evidence>
<accession>A0A084Y055</accession>
<proteinExistence type="predicted"/>
<gene>
    <name evidence="1" type="ORF">CAPSK01_002309</name>
</gene>